<dbReference type="Proteomes" id="UP000625316">
    <property type="component" value="Unassembled WGS sequence"/>
</dbReference>
<evidence type="ECO:0000313" key="1">
    <source>
        <dbReference type="EMBL" id="MBE9032423.1"/>
    </source>
</evidence>
<name>A0A928VRG4_9CYAN</name>
<evidence type="ECO:0000313" key="2">
    <source>
        <dbReference type="Proteomes" id="UP000625316"/>
    </source>
</evidence>
<dbReference type="RefSeq" id="WP_264327242.1">
    <property type="nucleotide sequence ID" value="NZ_JADEXQ010000104.1"/>
</dbReference>
<dbReference type="EMBL" id="JADEXQ010000104">
    <property type="protein sequence ID" value="MBE9032423.1"/>
    <property type="molecule type" value="Genomic_DNA"/>
</dbReference>
<protein>
    <submittedName>
        <fullName evidence="1">Uncharacterized protein</fullName>
    </submittedName>
</protein>
<keyword evidence="2" id="KW-1185">Reference proteome</keyword>
<accession>A0A928VRG4</accession>
<dbReference type="AlphaFoldDB" id="A0A928VRG4"/>
<proteinExistence type="predicted"/>
<organism evidence="1 2">
    <name type="scientific">Romeriopsis navalis LEGE 11480</name>
    <dbReference type="NCBI Taxonomy" id="2777977"/>
    <lineage>
        <taxon>Bacteria</taxon>
        <taxon>Bacillati</taxon>
        <taxon>Cyanobacteriota</taxon>
        <taxon>Cyanophyceae</taxon>
        <taxon>Leptolyngbyales</taxon>
        <taxon>Leptolyngbyaceae</taxon>
        <taxon>Romeriopsis</taxon>
        <taxon>Romeriopsis navalis</taxon>
    </lineage>
</organism>
<reference evidence="1" key="1">
    <citation type="submission" date="2020-10" db="EMBL/GenBank/DDBJ databases">
        <authorList>
            <person name="Castelo-Branco R."/>
            <person name="Eusebio N."/>
            <person name="Adriana R."/>
            <person name="Vieira A."/>
            <person name="Brugerolle De Fraissinette N."/>
            <person name="Rezende De Castro R."/>
            <person name="Schneider M.P."/>
            <person name="Vasconcelos V."/>
            <person name="Leao P.N."/>
        </authorList>
    </citation>
    <scope>NUCLEOTIDE SEQUENCE</scope>
    <source>
        <strain evidence="1">LEGE 11480</strain>
    </source>
</reference>
<gene>
    <name evidence="1" type="ORF">IQ266_22045</name>
</gene>
<sequence length="169" mass="18370">MSHFSAITTKLVDRDCLVQGLRSVLAAVGIEQPAIEVHDVAQLLENSYAPNDRAYGNVIVRRHCIPRPGWRDGKAAIDIGFALQSDGTYAAVCDAWDIEDNAIGQHFGGRNPLTAFMGAVATQHNIAYVKAQYPQVDWAYSELVETTDGLQLTLTQKPQVMDLAMAGGI</sequence>
<comment type="caution">
    <text evidence="1">The sequence shown here is derived from an EMBL/GenBank/DDBJ whole genome shotgun (WGS) entry which is preliminary data.</text>
</comment>